<reference evidence="2" key="1">
    <citation type="journal article" date="2014" name="Nat. Genet.">
        <title>Genome and transcriptome of the porcine whipworm Trichuris suis.</title>
        <authorList>
            <person name="Jex A.R."/>
            <person name="Nejsum P."/>
            <person name="Schwarz E.M."/>
            <person name="Hu L."/>
            <person name="Young N.D."/>
            <person name="Hall R.S."/>
            <person name="Korhonen P.K."/>
            <person name="Liao S."/>
            <person name="Thamsborg S."/>
            <person name="Xia J."/>
            <person name="Xu P."/>
            <person name="Wang S."/>
            <person name="Scheerlinck J.P."/>
            <person name="Hofmann A."/>
            <person name="Sternberg P.W."/>
            <person name="Wang J."/>
            <person name="Gasser R.B."/>
        </authorList>
    </citation>
    <scope>NUCLEOTIDE SEQUENCE [LARGE SCALE GENOMIC DNA]</scope>
    <source>
        <strain evidence="2">DCEP-RM93F</strain>
    </source>
</reference>
<feature type="compositionally biased region" description="Basic and acidic residues" evidence="1">
    <location>
        <begin position="104"/>
        <end position="115"/>
    </location>
</feature>
<dbReference type="Proteomes" id="UP000030758">
    <property type="component" value="Unassembled WGS sequence"/>
</dbReference>
<feature type="region of interest" description="Disordered" evidence="1">
    <location>
        <begin position="104"/>
        <end position="146"/>
    </location>
</feature>
<sequence length="146" mass="16704">MNASLLVSNDILTMEVLHWVVDPFSSVDDAEVKDQEELVKLQCNEELKPNFKSGCQTFWSQKKIPSLYLSSTMGYCEKPLVAFPSSYLIERRFSIMADILSEKRNRSQIAERDEPAETTPNYHRLSGVHKTESRENSNPQGFDKSV</sequence>
<accession>A0A085N1Z4</accession>
<evidence type="ECO:0000256" key="1">
    <source>
        <dbReference type="SAM" id="MobiDB-lite"/>
    </source>
</evidence>
<dbReference type="EMBL" id="KL367572">
    <property type="protein sequence ID" value="KFD63490.1"/>
    <property type="molecule type" value="Genomic_DNA"/>
</dbReference>
<proteinExistence type="predicted"/>
<gene>
    <name evidence="2" type="ORF">M514_06442</name>
</gene>
<dbReference type="AlphaFoldDB" id="A0A085N1Z4"/>
<evidence type="ECO:0000313" key="2">
    <source>
        <dbReference type="EMBL" id="KFD63490.1"/>
    </source>
</evidence>
<organism evidence="2">
    <name type="scientific">Trichuris suis</name>
    <name type="common">pig whipworm</name>
    <dbReference type="NCBI Taxonomy" id="68888"/>
    <lineage>
        <taxon>Eukaryota</taxon>
        <taxon>Metazoa</taxon>
        <taxon>Ecdysozoa</taxon>
        <taxon>Nematoda</taxon>
        <taxon>Enoplea</taxon>
        <taxon>Dorylaimia</taxon>
        <taxon>Trichinellida</taxon>
        <taxon>Trichuridae</taxon>
        <taxon>Trichuris</taxon>
    </lineage>
</organism>
<name>A0A085N1Z4_9BILA</name>
<protein>
    <submittedName>
        <fullName evidence="2">Uncharacterized protein</fullName>
    </submittedName>
</protein>